<comment type="caution">
    <text evidence="2">The sequence shown here is derived from an EMBL/GenBank/DDBJ whole genome shotgun (WGS) entry which is preliminary data.</text>
</comment>
<evidence type="ECO:0000256" key="1">
    <source>
        <dbReference type="SAM" id="Phobius"/>
    </source>
</evidence>
<evidence type="ECO:0000313" key="2">
    <source>
        <dbReference type="EMBL" id="MEY8537232.1"/>
    </source>
</evidence>
<feature type="transmembrane region" description="Helical" evidence="1">
    <location>
        <begin position="33"/>
        <end position="57"/>
    </location>
</feature>
<organism evidence="2 3">
    <name type="scientific">Lactococcus muris</name>
    <dbReference type="NCBI Taxonomy" id="2941330"/>
    <lineage>
        <taxon>Bacteria</taxon>
        <taxon>Bacillati</taxon>
        <taxon>Bacillota</taxon>
        <taxon>Bacilli</taxon>
        <taxon>Lactobacillales</taxon>
        <taxon>Streptococcaceae</taxon>
        <taxon>Lactococcus</taxon>
    </lineage>
</organism>
<dbReference type="EMBL" id="JBCLSQ010000003">
    <property type="protein sequence ID" value="MEY8537232.1"/>
    <property type="molecule type" value="Genomic_DNA"/>
</dbReference>
<sequence>MKILKESLRLICCSLICLVFFVFVSLFCALAQMYPLVGVLIVSVFGGVALRLTFFLSENFRKYKIKKGKNDT</sequence>
<reference evidence="2 3" key="1">
    <citation type="submission" date="2024-03" db="EMBL/GenBank/DDBJ databases">
        <title>Mouse gut bacterial collection (mGBC) of GemPharmatech.</title>
        <authorList>
            <person name="He Y."/>
            <person name="Dong L."/>
            <person name="Wu D."/>
            <person name="Gao X."/>
            <person name="Lin Z."/>
        </authorList>
    </citation>
    <scope>NUCLEOTIDE SEQUENCE [LARGE SCALE GENOMIC DNA]</scope>
    <source>
        <strain evidence="2 3">20-218</strain>
    </source>
</reference>
<proteinExistence type="predicted"/>
<keyword evidence="3" id="KW-1185">Reference proteome</keyword>
<gene>
    <name evidence="2" type="ORF">AALM99_02060</name>
</gene>
<name>A0ABV4D660_9LACT</name>
<protein>
    <submittedName>
        <fullName evidence="2">Uncharacterized protein</fullName>
    </submittedName>
</protein>
<dbReference type="RefSeq" id="WP_369917713.1">
    <property type="nucleotide sequence ID" value="NZ_JBCLSQ010000003.1"/>
</dbReference>
<accession>A0ABV4D660</accession>
<feature type="transmembrane region" description="Helical" evidence="1">
    <location>
        <begin position="7"/>
        <end position="27"/>
    </location>
</feature>
<keyword evidence="1" id="KW-1133">Transmembrane helix</keyword>
<dbReference type="Proteomes" id="UP001565242">
    <property type="component" value="Unassembled WGS sequence"/>
</dbReference>
<keyword evidence="1" id="KW-0812">Transmembrane</keyword>
<keyword evidence="1" id="KW-0472">Membrane</keyword>
<evidence type="ECO:0000313" key="3">
    <source>
        <dbReference type="Proteomes" id="UP001565242"/>
    </source>
</evidence>